<dbReference type="CDD" id="cd03469">
    <property type="entry name" value="Rieske_RO_Alpha_N"/>
    <property type="match status" value="1"/>
</dbReference>
<dbReference type="GO" id="GO:0051537">
    <property type="term" value="F:2 iron, 2 sulfur cluster binding"/>
    <property type="evidence" value="ECO:0007669"/>
    <property type="project" value="UniProtKB-KW"/>
</dbReference>
<dbReference type="InterPro" id="IPR017941">
    <property type="entry name" value="Rieske_2Fe-2S"/>
</dbReference>
<dbReference type="AlphaFoldDB" id="A0A382HHX2"/>
<dbReference type="PANTHER" id="PTHR43756:SF5">
    <property type="entry name" value="CHOLINE MONOOXYGENASE, CHLOROPLASTIC"/>
    <property type="match status" value="1"/>
</dbReference>
<evidence type="ECO:0000256" key="2">
    <source>
        <dbReference type="ARBA" id="ARBA00022714"/>
    </source>
</evidence>
<proteinExistence type="predicted"/>
<evidence type="ECO:0000313" key="8">
    <source>
        <dbReference type="EMBL" id="SVB86886.1"/>
    </source>
</evidence>
<evidence type="ECO:0000256" key="6">
    <source>
        <dbReference type="ARBA" id="ARBA00023014"/>
    </source>
</evidence>
<dbReference type="GO" id="GO:0005506">
    <property type="term" value="F:iron ion binding"/>
    <property type="evidence" value="ECO:0007669"/>
    <property type="project" value="InterPro"/>
</dbReference>
<dbReference type="PANTHER" id="PTHR43756">
    <property type="entry name" value="CHOLINE MONOOXYGENASE, CHLOROPLASTIC"/>
    <property type="match status" value="1"/>
</dbReference>
<organism evidence="8">
    <name type="scientific">marine metagenome</name>
    <dbReference type="NCBI Taxonomy" id="408172"/>
    <lineage>
        <taxon>unclassified sequences</taxon>
        <taxon>metagenomes</taxon>
        <taxon>ecological metagenomes</taxon>
    </lineage>
</organism>
<dbReference type="InterPro" id="IPR015879">
    <property type="entry name" value="Ring_hydroxy_dOase_asu_C_dom"/>
</dbReference>
<dbReference type="Gene3D" id="2.102.10.10">
    <property type="entry name" value="Rieske [2Fe-2S] iron-sulphur domain"/>
    <property type="match status" value="1"/>
</dbReference>
<dbReference type="Gene3D" id="3.90.380.10">
    <property type="entry name" value="Naphthalene 1,2-dioxygenase Alpha Subunit, Chain A, domain 1"/>
    <property type="match status" value="2"/>
</dbReference>
<keyword evidence="4" id="KW-0560">Oxidoreductase</keyword>
<dbReference type="PRINTS" id="PR00090">
    <property type="entry name" value="RNGDIOXGNASE"/>
</dbReference>
<dbReference type="GO" id="GO:0016491">
    <property type="term" value="F:oxidoreductase activity"/>
    <property type="evidence" value="ECO:0007669"/>
    <property type="project" value="UniProtKB-KW"/>
</dbReference>
<dbReference type="SUPFAM" id="SSF50022">
    <property type="entry name" value="ISP domain"/>
    <property type="match status" value="1"/>
</dbReference>
<keyword evidence="2" id="KW-0001">2Fe-2S</keyword>
<evidence type="ECO:0000259" key="7">
    <source>
        <dbReference type="PROSITE" id="PS51296"/>
    </source>
</evidence>
<keyword evidence="5" id="KW-0408">Iron</keyword>
<name>A0A382HHX2_9ZZZZ</name>
<sequence>MTKDDFAFDVDDQPFTRNRRKSFTVPSRYYLDPAVYDAEMEAVFYRNWWLVGHVNRFSQTGSYLRVDVQDQGILVVKGRDGEIRGFYNVCQHRGHELIKNDSGHLKNRIVCPYHSWTYDFDGTLVRARNTEDLPDFNRCNFGLKSVRVEIVADFVYVNLDPDAESLNDQTVGLEQEIRHYMPKLAELGYAGRVTYEVACNWKVLIDNFLECYHCHPAHPALVDLMDMDSYTTTTYSIHSSHIAAAPRSESNAAYSFEKGDVDFGYAAWYLWPNLTIWAYPGEPLILTLQIIPIGAEKSIEYLDCYTLEGKRTKQLDDAITYMDEVLQPEDIGLCESVQKGLRSKGYNQGRFVVDETESELSEHAVHHFQELLLDALECVKIDWKKT</sequence>
<gene>
    <name evidence="8" type="ORF">METZ01_LOCUS239740</name>
</gene>
<accession>A0A382HHX2</accession>
<keyword evidence="6" id="KW-0411">Iron-sulfur</keyword>
<feature type="domain" description="Rieske" evidence="7">
    <location>
        <begin position="49"/>
        <end position="157"/>
    </location>
</feature>
<protein>
    <recommendedName>
        <fullName evidence="7">Rieske domain-containing protein</fullName>
    </recommendedName>
</protein>
<evidence type="ECO:0000256" key="3">
    <source>
        <dbReference type="ARBA" id="ARBA00022723"/>
    </source>
</evidence>
<dbReference type="InterPro" id="IPR036922">
    <property type="entry name" value="Rieske_2Fe-2S_sf"/>
</dbReference>
<keyword evidence="3" id="KW-0479">Metal-binding</keyword>
<evidence type="ECO:0000256" key="5">
    <source>
        <dbReference type="ARBA" id="ARBA00023004"/>
    </source>
</evidence>
<comment type="cofactor">
    <cofactor evidence="1">
        <name>Fe cation</name>
        <dbReference type="ChEBI" id="CHEBI:24875"/>
    </cofactor>
</comment>
<evidence type="ECO:0000256" key="1">
    <source>
        <dbReference type="ARBA" id="ARBA00001962"/>
    </source>
</evidence>
<dbReference type="InterPro" id="IPR001663">
    <property type="entry name" value="Rng_hydr_dOase-A"/>
</dbReference>
<reference evidence="8" key="1">
    <citation type="submission" date="2018-05" db="EMBL/GenBank/DDBJ databases">
        <authorList>
            <person name="Lanie J.A."/>
            <person name="Ng W.-L."/>
            <person name="Kazmierczak K.M."/>
            <person name="Andrzejewski T.M."/>
            <person name="Davidsen T.M."/>
            <person name="Wayne K.J."/>
            <person name="Tettelin H."/>
            <person name="Glass J.I."/>
            <person name="Rusch D."/>
            <person name="Podicherti R."/>
            <person name="Tsui H.-C.T."/>
            <person name="Winkler M.E."/>
        </authorList>
    </citation>
    <scope>NUCLEOTIDE SEQUENCE</scope>
</reference>
<dbReference type="SUPFAM" id="SSF55961">
    <property type="entry name" value="Bet v1-like"/>
    <property type="match status" value="1"/>
</dbReference>
<dbReference type="Pfam" id="PF00848">
    <property type="entry name" value="Ring_hydroxyl_A"/>
    <property type="match status" value="1"/>
</dbReference>
<dbReference type="Pfam" id="PF00355">
    <property type="entry name" value="Rieske"/>
    <property type="match status" value="1"/>
</dbReference>
<dbReference type="EMBL" id="UINC01061373">
    <property type="protein sequence ID" value="SVB86886.1"/>
    <property type="molecule type" value="Genomic_DNA"/>
</dbReference>
<evidence type="ECO:0000256" key="4">
    <source>
        <dbReference type="ARBA" id="ARBA00023002"/>
    </source>
</evidence>
<dbReference type="PROSITE" id="PS51296">
    <property type="entry name" value="RIESKE"/>
    <property type="match status" value="1"/>
</dbReference>